<gene>
    <name evidence="1" type="ORF">B0J12DRAFT_746640</name>
</gene>
<dbReference type="Proteomes" id="UP000774617">
    <property type="component" value="Unassembled WGS sequence"/>
</dbReference>
<sequence length="162" mass="17851">MADQDLDNLEVPRVEYGAERIARMPKAFAETVQAPFIHRHLLRNGEAPLPPLPAEDALSCLKNPHNQVPVFYNPEGKAYQPIADIADPLRLSPPGLLAALHALLLAQMVRLFDGAIRLRAQAEADETMLLAYSTFISGLKIGYLDLNSDGFECESRSSMLLV</sequence>
<proteinExistence type="predicted"/>
<reference evidence="1 2" key="1">
    <citation type="journal article" date="2021" name="Nat. Commun.">
        <title>Genetic determinants of endophytism in the Arabidopsis root mycobiome.</title>
        <authorList>
            <person name="Mesny F."/>
            <person name="Miyauchi S."/>
            <person name="Thiergart T."/>
            <person name="Pickel B."/>
            <person name="Atanasova L."/>
            <person name="Karlsson M."/>
            <person name="Huettel B."/>
            <person name="Barry K.W."/>
            <person name="Haridas S."/>
            <person name="Chen C."/>
            <person name="Bauer D."/>
            <person name="Andreopoulos W."/>
            <person name="Pangilinan J."/>
            <person name="LaButti K."/>
            <person name="Riley R."/>
            <person name="Lipzen A."/>
            <person name="Clum A."/>
            <person name="Drula E."/>
            <person name="Henrissat B."/>
            <person name="Kohler A."/>
            <person name="Grigoriev I.V."/>
            <person name="Martin F.M."/>
            <person name="Hacquard S."/>
        </authorList>
    </citation>
    <scope>NUCLEOTIDE SEQUENCE [LARGE SCALE GENOMIC DNA]</scope>
    <source>
        <strain evidence="1 2">MPI-SDFR-AT-0080</strain>
    </source>
</reference>
<comment type="caution">
    <text evidence="1">The sequence shown here is derived from an EMBL/GenBank/DDBJ whole genome shotgun (WGS) entry which is preliminary data.</text>
</comment>
<accession>A0ABQ8FUM7</accession>
<evidence type="ECO:0000313" key="1">
    <source>
        <dbReference type="EMBL" id="KAH7018734.1"/>
    </source>
</evidence>
<name>A0ABQ8FUM7_9PEZI</name>
<evidence type="ECO:0000313" key="2">
    <source>
        <dbReference type="Proteomes" id="UP000774617"/>
    </source>
</evidence>
<dbReference type="EMBL" id="JAGTJR010000068">
    <property type="protein sequence ID" value="KAH7018734.1"/>
    <property type="molecule type" value="Genomic_DNA"/>
</dbReference>
<organism evidence="1 2">
    <name type="scientific">Macrophomina phaseolina</name>
    <dbReference type="NCBI Taxonomy" id="35725"/>
    <lineage>
        <taxon>Eukaryota</taxon>
        <taxon>Fungi</taxon>
        <taxon>Dikarya</taxon>
        <taxon>Ascomycota</taxon>
        <taxon>Pezizomycotina</taxon>
        <taxon>Dothideomycetes</taxon>
        <taxon>Dothideomycetes incertae sedis</taxon>
        <taxon>Botryosphaeriales</taxon>
        <taxon>Botryosphaeriaceae</taxon>
        <taxon>Macrophomina</taxon>
    </lineage>
</organism>
<protein>
    <submittedName>
        <fullName evidence="1">Uncharacterized protein</fullName>
    </submittedName>
</protein>
<keyword evidence="2" id="KW-1185">Reference proteome</keyword>